<protein>
    <submittedName>
        <fullName evidence="2">Uncharacterized protein</fullName>
    </submittedName>
</protein>
<evidence type="ECO:0000313" key="3">
    <source>
        <dbReference type="Proteomes" id="UP000018004"/>
    </source>
</evidence>
<sequence>MKKGYFAFIVFLFCVQNIQSQLRFYLGKPDFDNATVLLTNGQTLVGEVQDFNSPNAVEIDNPFVMTMSATEELELNLNLDRKKIKFRKSKNDSFRLIPSDSIDVIQFFDEELNKKAEFKRLKITKSVNGEIKETNRTLFLPIFKKDLINLYGYHFYSNGQYATTIFYLNNPKDNSAISPYDIRFVELFSARKKFIERIISSYKFVSGNCPGFHQWLDEKFYDETDEAVKKEFKQYYNTTRKEIKEGQKNLKTKEEKKEFEQQKWAEYYIKTFTPAIEKYKELCK</sequence>
<evidence type="ECO:0000313" key="2">
    <source>
        <dbReference type="EMBL" id="ESU27053.1"/>
    </source>
</evidence>
<dbReference type="STRING" id="1341181.FLJC2902T_23950"/>
<dbReference type="Proteomes" id="UP000018004">
    <property type="component" value="Unassembled WGS sequence"/>
</dbReference>
<keyword evidence="3" id="KW-1185">Reference proteome</keyword>
<accession>V6SK17</accession>
<reference evidence="2 3" key="1">
    <citation type="submission" date="2013-08" db="EMBL/GenBank/DDBJ databases">
        <title>Flavobacterium limnosediminis JC2902 genome sequencing.</title>
        <authorList>
            <person name="Lee K."/>
            <person name="Yi H."/>
            <person name="Park S."/>
            <person name="Chun J."/>
        </authorList>
    </citation>
    <scope>NUCLEOTIDE SEQUENCE [LARGE SCALE GENOMIC DNA]</scope>
    <source>
        <strain evidence="2 3">JC2902</strain>
    </source>
</reference>
<organism evidence="2 3">
    <name type="scientific">Flavobacterium limnosediminis JC2902</name>
    <dbReference type="NCBI Taxonomy" id="1341181"/>
    <lineage>
        <taxon>Bacteria</taxon>
        <taxon>Pseudomonadati</taxon>
        <taxon>Bacteroidota</taxon>
        <taxon>Flavobacteriia</taxon>
        <taxon>Flavobacteriales</taxon>
        <taxon>Flavobacteriaceae</taxon>
        <taxon>Flavobacterium</taxon>
    </lineage>
</organism>
<name>V6SK17_9FLAO</name>
<comment type="caution">
    <text evidence="2">The sequence shown here is derived from an EMBL/GenBank/DDBJ whole genome shotgun (WGS) entry which is preliminary data.</text>
</comment>
<feature type="coiled-coil region" evidence="1">
    <location>
        <begin position="236"/>
        <end position="263"/>
    </location>
</feature>
<dbReference type="PATRIC" id="fig|1341181.4.peg.2356"/>
<gene>
    <name evidence="2" type="ORF">FLJC2902T_23950</name>
</gene>
<dbReference type="OrthoDB" id="1348221at2"/>
<dbReference type="EMBL" id="AVGG01000017">
    <property type="protein sequence ID" value="ESU27053.1"/>
    <property type="molecule type" value="Genomic_DNA"/>
</dbReference>
<keyword evidence="1" id="KW-0175">Coiled coil</keyword>
<dbReference type="eggNOG" id="ENOG502ZYGZ">
    <property type="taxonomic scope" value="Bacteria"/>
</dbReference>
<proteinExistence type="predicted"/>
<dbReference type="AlphaFoldDB" id="V6SK17"/>
<evidence type="ECO:0000256" key="1">
    <source>
        <dbReference type="SAM" id="Coils"/>
    </source>
</evidence>
<dbReference type="RefSeq" id="WP_023579965.1">
    <property type="nucleotide sequence ID" value="NZ_AVGG01000017.1"/>
</dbReference>